<gene>
    <name evidence="2" type="ORF">ERL59_08200</name>
</gene>
<dbReference type="InterPro" id="IPR019673">
    <property type="entry name" value="Spore_germination_GerPC"/>
</dbReference>
<protein>
    <recommendedName>
        <fullName evidence="4">Spore germination protein PC</fullName>
    </recommendedName>
</protein>
<comment type="caution">
    <text evidence="2">The sequence shown here is derived from an EMBL/GenBank/DDBJ whole genome shotgun (WGS) entry which is preliminary data.</text>
</comment>
<dbReference type="EMBL" id="SIJB01000018">
    <property type="protein sequence ID" value="NBI28939.1"/>
    <property type="molecule type" value="Genomic_DNA"/>
</dbReference>
<organism evidence="2 3">
    <name type="scientific">Chengkuizengella marina</name>
    <dbReference type="NCBI Taxonomy" id="2507566"/>
    <lineage>
        <taxon>Bacteria</taxon>
        <taxon>Bacillati</taxon>
        <taxon>Bacillota</taxon>
        <taxon>Bacilli</taxon>
        <taxon>Bacillales</taxon>
        <taxon>Paenibacillaceae</taxon>
        <taxon>Chengkuizengella</taxon>
    </lineage>
</organism>
<dbReference type="Proteomes" id="UP000448943">
    <property type="component" value="Unassembled WGS sequence"/>
</dbReference>
<name>A0A6N9PZK4_9BACL</name>
<dbReference type="AlphaFoldDB" id="A0A6N9PZK4"/>
<evidence type="ECO:0008006" key="4">
    <source>
        <dbReference type="Google" id="ProtNLM"/>
    </source>
</evidence>
<proteinExistence type="predicted"/>
<keyword evidence="3" id="KW-1185">Reference proteome</keyword>
<accession>A0A6N9PZK4</accession>
<evidence type="ECO:0000313" key="3">
    <source>
        <dbReference type="Proteomes" id="UP000448943"/>
    </source>
</evidence>
<dbReference type="Pfam" id="PF10737">
    <property type="entry name" value="GerPC"/>
    <property type="match status" value="1"/>
</dbReference>
<evidence type="ECO:0000256" key="1">
    <source>
        <dbReference type="SAM" id="Coils"/>
    </source>
</evidence>
<keyword evidence="1" id="KW-0175">Coiled coil</keyword>
<sequence length="209" mass="24417">MMGRIIMYQDPQMQQYIKKLTDNLIEHQNKLNNLEKLMKQMKEDMNKLIASKNNTIEKIEYNFDQLKVETLEGTLNIGITPGGNGIIEELEVNDQTEHEVQLGGEIESDCHQGIRDEIHQHLDEEVPNAIRTLQEKFNLVVGEEYTQEMIKDIKKQIDGRIHHYLNNNENKELNQDEIKNNVLAKTKKDIETSILNHFHKITGKENENQ</sequence>
<evidence type="ECO:0000313" key="2">
    <source>
        <dbReference type="EMBL" id="NBI28939.1"/>
    </source>
</evidence>
<feature type="coiled-coil region" evidence="1">
    <location>
        <begin position="17"/>
        <end position="58"/>
    </location>
</feature>
<reference evidence="2 3" key="1">
    <citation type="submission" date="2019-01" db="EMBL/GenBank/DDBJ databases">
        <title>Chengkuizengella sp. nov., isolated from deep-sea sediment of East Pacific Ocean.</title>
        <authorList>
            <person name="Yang J."/>
            <person name="Lai Q."/>
            <person name="Shao Z."/>
        </authorList>
    </citation>
    <scope>NUCLEOTIDE SEQUENCE [LARGE SCALE GENOMIC DNA]</scope>
    <source>
        <strain evidence="2 3">YPA3-1-1</strain>
    </source>
</reference>